<dbReference type="GO" id="GO:0003755">
    <property type="term" value="F:peptidyl-prolyl cis-trans isomerase activity"/>
    <property type="evidence" value="ECO:0007669"/>
    <property type="project" value="UniProtKB-KW"/>
</dbReference>
<dbReference type="Gene3D" id="3.10.50.40">
    <property type="match status" value="1"/>
</dbReference>
<reference evidence="3" key="1">
    <citation type="submission" date="2021-01" db="EMBL/GenBank/DDBJ databases">
        <authorList>
            <person name="Corre E."/>
            <person name="Pelletier E."/>
            <person name="Niang G."/>
            <person name="Scheremetjew M."/>
            <person name="Finn R."/>
            <person name="Kale V."/>
            <person name="Holt S."/>
            <person name="Cochrane G."/>
            <person name="Meng A."/>
            <person name="Brown T."/>
            <person name="Cohen L."/>
        </authorList>
    </citation>
    <scope>NUCLEOTIDE SEQUENCE</scope>
    <source>
        <strain evidence="3">CCMP1661</strain>
    </source>
</reference>
<dbReference type="SUPFAM" id="SSF54534">
    <property type="entry name" value="FKBP-like"/>
    <property type="match status" value="1"/>
</dbReference>
<sequence length="246" mass="26399">MDRKRSLKAFFAGSILISSFVQIQCFTGFCMKADLNRDCTLGSVSRRQILQSAVTTSAFVASAAGALPKVSFAREPEADPYGKEGRAAFESVSVQTPANPRSPDSDIPFVTLDSGVKFKEFKEGTGPQVTAGSRVSVQLTGRLLNLNGVKFFSTKDGVQDPLLGYEPLVFTAGAGQVVPGLDEAVLGMKKGGIRRVVVPARLGYSAGQNLEPQPRSVLDRNALNSVLQNPRRDASVMFDVVVERVK</sequence>
<dbReference type="PROSITE" id="PS51318">
    <property type="entry name" value="TAT"/>
    <property type="match status" value="1"/>
</dbReference>
<comment type="catalytic activity">
    <reaction evidence="1">
        <text>[protein]-peptidylproline (omega=180) = [protein]-peptidylproline (omega=0)</text>
        <dbReference type="Rhea" id="RHEA:16237"/>
        <dbReference type="Rhea" id="RHEA-COMP:10747"/>
        <dbReference type="Rhea" id="RHEA-COMP:10748"/>
        <dbReference type="ChEBI" id="CHEBI:83833"/>
        <dbReference type="ChEBI" id="CHEBI:83834"/>
        <dbReference type="EC" id="5.2.1.8"/>
    </reaction>
</comment>
<name>A0A7S2Y0Y0_9STRA</name>
<dbReference type="PANTHER" id="PTHR47717:SF1">
    <property type="entry name" value="PEPTIDYL-PROLYL CIS-TRANS ISOMERASE FKBP19, CHLOROPLASTIC"/>
    <property type="match status" value="1"/>
</dbReference>
<gene>
    <name evidence="3" type="ORF">FJAP1339_LOCUS12358</name>
</gene>
<dbReference type="Pfam" id="PF00254">
    <property type="entry name" value="FKBP_C"/>
    <property type="match status" value="1"/>
</dbReference>
<dbReference type="EMBL" id="HBHR01024014">
    <property type="protein sequence ID" value="CAD9875459.1"/>
    <property type="molecule type" value="Transcribed_RNA"/>
</dbReference>
<dbReference type="PROSITE" id="PS50059">
    <property type="entry name" value="FKBP_PPIASE"/>
    <property type="match status" value="1"/>
</dbReference>
<protein>
    <recommendedName>
        <fullName evidence="1">peptidylprolyl isomerase</fullName>
        <ecNumber evidence="1">5.2.1.8</ecNumber>
    </recommendedName>
</protein>
<dbReference type="PANTHER" id="PTHR47717">
    <property type="entry name" value="PEPTIDYL-PROLYL CIS-TRANS ISOMERASE FKBP19, CHLOROPLASTIC"/>
    <property type="match status" value="1"/>
</dbReference>
<keyword evidence="1" id="KW-0413">Isomerase</keyword>
<dbReference type="AlphaFoldDB" id="A0A7S2Y0Y0"/>
<accession>A0A7S2Y0Y0</accession>
<evidence type="ECO:0000259" key="2">
    <source>
        <dbReference type="PROSITE" id="PS50059"/>
    </source>
</evidence>
<organism evidence="3">
    <name type="scientific">Fibrocapsa japonica</name>
    <dbReference type="NCBI Taxonomy" id="94617"/>
    <lineage>
        <taxon>Eukaryota</taxon>
        <taxon>Sar</taxon>
        <taxon>Stramenopiles</taxon>
        <taxon>Ochrophyta</taxon>
        <taxon>Raphidophyceae</taxon>
        <taxon>Chattonellales</taxon>
        <taxon>Chattonellaceae</taxon>
        <taxon>Fibrocapsa</taxon>
    </lineage>
</organism>
<dbReference type="InterPro" id="IPR044208">
    <property type="entry name" value="FKBP19-like"/>
</dbReference>
<feature type="domain" description="PPIase FKBP-type" evidence="2">
    <location>
        <begin position="132"/>
        <end position="246"/>
    </location>
</feature>
<dbReference type="InterPro" id="IPR046357">
    <property type="entry name" value="PPIase_dom_sf"/>
</dbReference>
<dbReference type="InterPro" id="IPR006311">
    <property type="entry name" value="TAT_signal"/>
</dbReference>
<proteinExistence type="predicted"/>
<evidence type="ECO:0000256" key="1">
    <source>
        <dbReference type="PROSITE-ProRule" id="PRU00277"/>
    </source>
</evidence>
<dbReference type="InterPro" id="IPR001179">
    <property type="entry name" value="PPIase_FKBP_dom"/>
</dbReference>
<dbReference type="EC" id="5.2.1.8" evidence="1"/>
<evidence type="ECO:0000313" key="3">
    <source>
        <dbReference type="EMBL" id="CAD9875459.1"/>
    </source>
</evidence>
<keyword evidence="1" id="KW-0697">Rotamase</keyword>